<keyword evidence="3" id="KW-0808">Transferase</keyword>
<reference evidence="3 4" key="1">
    <citation type="journal article" date="2015" name="Nature">
        <title>rRNA introns, odd ribosomes, and small enigmatic genomes across a large radiation of phyla.</title>
        <authorList>
            <person name="Brown C.T."/>
            <person name="Hug L.A."/>
            <person name="Thomas B.C."/>
            <person name="Sharon I."/>
            <person name="Castelle C.J."/>
            <person name="Singh A."/>
            <person name="Wilkins M.J."/>
            <person name="Williams K.H."/>
            <person name="Banfield J.F."/>
        </authorList>
    </citation>
    <scope>NUCLEOTIDE SEQUENCE [LARGE SCALE GENOMIC DNA]</scope>
</reference>
<dbReference type="SUPFAM" id="SSF53756">
    <property type="entry name" value="UDP-Glycosyltransferase/glycogen phosphorylase"/>
    <property type="match status" value="1"/>
</dbReference>
<sequence>MLKDKSILYIVHNFNSFQKDPIEEASKSFKKVYVLVRYKPLSRFVKYLPISILKRFDESFVLDLNGLPENVEVIKTPVLYLPFGLFNRFLGLLHYKAVQNQIRKHNIRFDVIHAHFAWSSGYVGMRLKEKYHVPLVITGHGYDVYDLPFRSDFWNRSIKSILDKADKVITVSNYNKGYLKRLGIDDNKIQIIHNGYYERLFKKMDKQKARKDLGIKTSGKICLCVGNLEKIKGQDFLIRSIHGMLSSNSEIKCYIVGGGSMENYLKKLVKSFGLEQKIILTGPIPHAMIAQWISAADLFIIPSLRESASVVLLEALACGVPVVATDVGIVSEVIDSSEIGYVSKPGDMKSLGENIEKALFKKWDSSKIQSRSKEYTWDNSVNKTLSIYKELLSK</sequence>
<name>A0A0G0QVW4_9BACT</name>
<protein>
    <submittedName>
        <fullName evidence="3">Glycosyl transferase group 1</fullName>
    </submittedName>
</protein>
<dbReference type="InterPro" id="IPR028098">
    <property type="entry name" value="Glyco_trans_4-like_N"/>
</dbReference>
<evidence type="ECO:0000259" key="2">
    <source>
        <dbReference type="Pfam" id="PF13439"/>
    </source>
</evidence>
<proteinExistence type="predicted"/>
<dbReference type="AlphaFoldDB" id="A0A0G0QVW4"/>
<dbReference type="Gene3D" id="3.40.50.2000">
    <property type="entry name" value="Glycogen Phosphorylase B"/>
    <property type="match status" value="2"/>
</dbReference>
<organism evidence="3 4">
    <name type="scientific">candidate division WS6 bacterium GW2011_GWF2_39_15</name>
    <dbReference type="NCBI Taxonomy" id="1619100"/>
    <lineage>
        <taxon>Bacteria</taxon>
        <taxon>Candidatus Dojkabacteria</taxon>
    </lineage>
</organism>
<dbReference type="Pfam" id="PF13439">
    <property type="entry name" value="Glyco_transf_4"/>
    <property type="match status" value="1"/>
</dbReference>
<comment type="caution">
    <text evidence="3">The sequence shown here is derived from an EMBL/GenBank/DDBJ whole genome shotgun (WGS) entry which is preliminary data.</text>
</comment>
<dbReference type="InterPro" id="IPR050194">
    <property type="entry name" value="Glycosyltransferase_grp1"/>
</dbReference>
<gene>
    <name evidence="3" type="ORF">UT34_C0002G0264</name>
</gene>
<evidence type="ECO:0000313" key="3">
    <source>
        <dbReference type="EMBL" id="KKR05757.1"/>
    </source>
</evidence>
<dbReference type="STRING" id="1619100.UT34_C0002G0264"/>
<feature type="domain" description="Glycosyl transferase family 1" evidence="1">
    <location>
        <begin position="205"/>
        <end position="362"/>
    </location>
</feature>
<dbReference type="Proteomes" id="UP000034799">
    <property type="component" value="Unassembled WGS sequence"/>
</dbReference>
<evidence type="ECO:0000259" key="1">
    <source>
        <dbReference type="Pfam" id="PF00534"/>
    </source>
</evidence>
<feature type="domain" description="Glycosyltransferase subfamily 4-like N-terminal" evidence="2">
    <location>
        <begin position="70"/>
        <end position="195"/>
    </location>
</feature>
<dbReference type="Pfam" id="PF00534">
    <property type="entry name" value="Glycos_transf_1"/>
    <property type="match status" value="1"/>
</dbReference>
<evidence type="ECO:0000313" key="4">
    <source>
        <dbReference type="Proteomes" id="UP000034799"/>
    </source>
</evidence>
<accession>A0A0G0QVW4</accession>
<dbReference type="GO" id="GO:0016757">
    <property type="term" value="F:glycosyltransferase activity"/>
    <property type="evidence" value="ECO:0007669"/>
    <property type="project" value="InterPro"/>
</dbReference>
<dbReference type="PANTHER" id="PTHR45947">
    <property type="entry name" value="SULFOQUINOVOSYL TRANSFERASE SQD2"/>
    <property type="match status" value="1"/>
</dbReference>
<dbReference type="InterPro" id="IPR001296">
    <property type="entry name" value="Glyco_trans_1"/>
</dbReference>
<dbReference type="PANTHER" id="PTHR45947:SF3">
    <property type="entry name" value="SULFOQUINOVOSYL TRANSFERASE SQD2"/>
    <property type="match status" value="1"/>
</dbReference>
<dbReference type="EMBL" id="LBWK01000002">
    <property type="protein sequence ID" value="KKR05757.1"/>
    <property type="molecule type" value="Genomic_DNA"/>
</dbReference>